<feature type="transmembrane region" description="Helical" evidence="6">
    <location>
        <begin position="315"/>
        <end position="334"/>
    </location>
</feature>
<dbReference type="AlphaFoldDB" id="A0A3D8RMZ3"/>
<dbReference type="PROSITE" id="PS00216">
    <property type="entry name" value="SUGAR_TRANSPORT_1"/>
    <property type="match status" value="1"/>
</dbReference>
<dbReference type="InterPro" id="IPR005828">
    <property type="entry name" value="MFS_sugar_transport-like"/>
</dbReference>
<proteinExistence type="inferred from homology"/>
<comment type="caution">
    <text evidence="8">The sequence shown here is derived from an EMBL/GenBank/DDBJ whole genome shotgun (WGS) entry which is preliminary data.</text>
</comment>
<feature type="transmembrane region" description="Helical" evidence="6">
    <location>
        <begin position="374"/>
        <end position="398"/>
    </location>
</feature>
<feature type="transmembrane region" description="Helical" evidence="6">
    <location>
        <begin position="102"/>
        <end position="125"/>
    </location>
</feature>
<keyword evidence="3 6" id="KW-0812">Transmembrane</keyword>
<keyword evidence="9" id="KW-1185">Reference proteome</keyword>
<dbReference type="SUPFAM" id="SSF103473">
    <property type="entry name" value="MFS general substrate transporter"/>
    <property type="match status" value="1"/>
</dbReference>
<dbReference type="PANTHER" id="PTHR48022">
    <property type="entry name" value="PLASTIDIC GLUCOSE TRANSPORTER 4"/>
    <property type="match status" value="1"/>
</dbReference>
<dbReference type="InterPro" id="IPR050360">
    <property type="entry name" value="MFS_Sugar_Transporters"/>
</dbReference>
<dbReference type="InterPro" id="IPR005829">
    <property type="entry name" value="Sugar_transporter_CS"/>
</dbReference>
<evidence type="ECO:0000256" key="6">
    <source>
        <dbReference type="SAM" id="Phobius"/>
    </source>
</evidence>
<dbReference type="Gene3D" id="1.20.1250.20">
    <property type="entry name" value="MFS general substrate transporter like domains"/>
    <property type="match status" value="1"/>
</dbReference>
<evidence type="ECO:0000256" key="1">
    <source>
        <dbReference type="ARBA" id="ARBA00004141"/>
    </source>
</evidence>
<evidence type="ECO:0000259" key="7">
    <source>
        <dbReference type="PROSITE" id="PS50850"/>
    </source>
</evidence>
<dbReference type="GO" id="GO:0016020">
    <property type="term" value="C:membrane"/>
    <property type="evidence" value="ECO:0007669"/>
    <property type="project" value="UniProtKB-SubCell"/>
</dbReference>
<dbReference type="OrthoDB" id="6612291at2759"/>
<feature type="transmembrane region" description="Helical" evidence="6">
    <location>
        <begin position="21"/>
        <end position="39"/>
    </location>
</feature>
<keyword evidence="5 6" id="KW-0472">Membrane</keyword>
<feature type="transmembrane region" description="Helical" evidence="6">
    <location>
        <begin position="341"/>
        <end position="362"/>
    </location>
</feature>
<evidence type="ECO:0000256" key="3">
    <source>
        <dbReference type="ARBA" id="ARBA00022692"/>
    </source>
</evidence>
<feature type="transmembrane region" description="Helical" evidence="6">
    <location>
        <begin position="410"/>
        <end position="432"/>
    </location>
</feature>
<feature type="transmembrane region" description="Helical" evidence="6">
    <location>
        <begin position="444"/>
        <end position="462"/>
    </location>
</feature>
<evidence type="ECO:0000313" key="8">
    <source>
        <dbReference type="EMBL" id="RDW75437.1"/>
    </source>
</evidence>
<name>A0A3D8RMZ3_9HELO</name>
<evidence type="ECO:0000256" key="2">
    <source>
        <dbReference type="ARBA" id="ARBA00010992"/>
    </source>
</evidence>
<sequence>MSSPDTHVDRRSAGYHFRHNGGLILTAIILASGFFMYGYDASVISGSLAMPLFIQHFGTATAKGYVLTAHQTSLVTAVPTVGTFLGAVIITLYSDRIGRKKIIWIACAIGVASSAIQTAAVNIVMFTVGRVFTATSCFLLQSSCATALVEMAPANIRGAVAVLGVFSIGIALIVSSGVNWATSTIMTDLSWRLPIGLQCLWPLLIAGGMIYVSDSPTSFLIAGEDEKAQQSLEKVRHGYTAEEIRSELDSLKWQAALRAAETEVPWLDLFRGVNLRRTFLATYLAIFDLLSGLVFATFYATVFLTQVGSSSPFELVFALDVLAIGGAILGLFLVDLVGRRVLALTTFSILFVIDVVIGGLGFADPTSSSVIKAISAFLLMFGFFCAAGFSSLTLLSAAEFPTARLRSRTNAFSLMSGSLASLAVIYILPYIASPNAGNLGAKTYLIFAGCMALCIVITFFCYPEVKGRTAAEIDEMFEARLPARKFKGYICSVSPDNLDTAMMKNVEELEIAGEQKV</sequence>
<dbReference type="Proteomes" id="UP000256645">
    <property type="component" value="Unassembled WGS sequence"/>
</dbReference>
<dbReference type="GO" id="GO:0005351">
    <property type="term" value="F:carbohydrate:proton symporter activity"/>
    <property type="evidence" value="ECO:0007669"/>
    <property type="project" value="TreeGrafter"/>
</dbReference>
<dbReference type="PANTHER" id="PTHR48022:SF27">
    <property type="entry name" value="MAJOR FACILITATOR SUPERFAMILY (MFS) PROFILE DOMAIN-CONTAINING PROTEIN"/>
    <property type="match status" value="1"/>
</dbReference>
<comment type="subcellular location">
    <subcellularLocation>
        <location evidence="1">Membrane</location>
        <topology evidence="1">Multi-pass membrane protein</topology>
    </subcellularLocation>
</comment>
<keyword evidence="4 6" id="KW-1133">Transmembrane helix</keyword>
<dbReference type="InterPro" id="IPR036259">
    <property type="entry name" value="MFS_trans_sf"/>
</dbReference>
<gene>
    <name evidence="8" type="ORF">BP6252_06579</name>
</gene>
<dbReference type="InterPro" id="IPR020846">
    <property type="entry name" value="MFS_dom"/>
</dbReference>
<dbReference type="PROSITE" id="PS50850">
    <property type="entry name" value="MFS"/>
    <property type="match status" value="1"/>
</dbReference>
<feature type="transmembrane region" description="Helical" evidence="6">
    <location>
        <begin position="161"/>
        <end position="181"/>
    </location>
</feature>
<evidence type="ECO:0000313" key="9">
    <source>
        <dbReference type="Proteomes" id="UP000256645"/>
    </source>
</evidence>
<evidence type="ECO:0000256" key="5">
    <source>
        <dbReference type="ARBA" id="ARBA00023136"/>
    </source>
</evidence>
<feature type="domain" description="Major facilitator superfamily (MFS) profile" evidence="7">
    <location>
        <begin position="26"/>
        <end position="466"/>
    </location>
</feature>
<accession>A0A3D8RMZ3</accession>
<dbReference type="EMBL" id="PDLM01000006">
    <property type="protein sequence ID" value="RDW75437.1"/>
    <property type="molecule type" value="Genomic_DNA"/>
</dbReference>
<reference evidence="8 9" key="1">
    <citation type="journal article" date="2018" name="IMA Fungus">
        <title>IMA Genome-F 9: Draft genome sequence of Annulohypoxylon stygium, Aspergillus mulundensis, Berkeleyomyces basicola (syn. Thielaviopsis basicola), Ceratocystis smalleyi, two Cercospora beticola strains, Coleophoma cylindrospora, Fusarium fracticaudum, Phialophora cf. hyalina, and Morchella septimelata.</title>
        <authorList>
            <person name="Wingfield B.D."/>
            <person name="Bills G.F."/>
            <person name="Dong Y."/>
            <person name="Huang W."/>
            <person name="Nel W.J."/>
            <person name="Swalarsk-Parry B.S."/>
            <person name="Vaghefi N."/>
            <person name="Wilken P.M."/>
            <person name="An Z."/>
            <person name="de Beer Z.W."/>
            <person name="De Vos L."/>
            <person name="Chen L."/>
            <person name="Duong T.A."/>
            <person name="Gao Y."/>
            <person name="Hammerbacher A."/>
            <person name="Kikkert J.R."/>
            <person name="Li Y."/>
            <person name="Li H."/>
            <person name="Li K."/>
            <person name="Li Q."/>
            <person name="Liu X."/>
            <person name="Ma X."/>
            <person name="Naidoo K."/>
            <person name="Pethybridge S.J."/>
            <person name="Sun J."/>
            <person name="Steenkamp E.T."/>
            <person name="van der Nest M.A."/>
            <person name="van Wyk S."/>
            <person name="Wingfield M.J."/>
            <person name="Xiong C."/>
            <person name="Yue Q."/>
            <person name="Zhang X."/>
        </authorList>
    </citation>
    <scope>NUCLEOTIDE SEQUENCE [LARGE SCALE GENOMIC DNA]</scope>
    <source>
        <strain evidence="8 9">BP6252</strain>
    </source>
</reference>
<evidence type="ECO:0000256" key="4">
    <source>
        <dbReference type="ARBA" id="ARBA00022989"/>
    </source>
</evidence>
<feature type="transmembrane region" description="Helical" evidence="6">
    <location>
        <begin position="74"/>
        <end position="93"/>
    </location>
</feature>
<comment type="similarity">
    <text evidence="2">Belongs to the major facilitator superfamily. Sugar transporter (TC 2.A.1.1) family.</text>
</comment>
<feature type="transmembrane region" description="Helical" evidence="6">
    <location>
        <begin position="280"/>
        <end position="303"/>
    </location>
</feature>
<dbReference type="Pfam" id="PF00083">
    <property type="entry name" value="Sugar_tr"/>
    <property type="match status" value="1"/>
</dbReference>
<protein>
    <recommendedName>
        <fullName evidence="7">Major facilitator superfamily (MFS) profile domain-containing protein</fullName>
    </recommendedName>
</protein>
<organism evidence="8 9">
    <name type="scientific">Coleophoma cylindrospora</name>
    <dbReference type="NCBI Taxonomy" id="1849047"/>
    <lineage>
        <taxon>Eukaryota</taxon>
        <taxon>Fungi</taxon>
        <taxon>Dikarya</taxon>
        <taxon>Ascomycota</taxon>
        <taxon>Pezizomycotina</taxon>
        <taxon>Leotiomycetes</taxon>
        <taxon>Helotiales</taxon>
        <taxon>Dermateaceae</taxon>
        <taxon>Coleophoma</taxon>
    </lineage>
</organism>